<keyword evidence="3" id="KW-1185">Reference proteome</keyword>
<accession>X6N045</accession>
<feature type="compositionally biased region" description="Low complexity" evidence="1">
    <location>
        <begin position="404"/>
        <end position="430"/>
    </location>
</feature>
<evidence type="ECO:0000313" key="2">
    <source>
        <dbReference type="EMBL" id="ETO19655.1"/>
    </source>
</evidence>
<feature type="region of interest" description="Disordered" evidence="1">
    <location>
        <begin position="146"/>
        <end position="280"/>
    </location>
</feature>
<evidence type="ECO:0000313" key="3">
    <source>
        <dbReference type="Proteomes" id="UP000023152"/>
    </source>
</evidence>
<dbReference type="EMBL" id="ASPP01013435">
    <property type="protein sequence ID" value="ETO19655.1"/>
    <property type="molecule type" value="Genomic_DNA"/>
</dbReference>
<feature type="compositionally biased region" description="Polar residues" evidence="1">
    <location>
        <begin position="265"/>
        <end position="280"/>
    </location>
</feature>
<evidence type="ECO:0000256" key="1">
    <source>
        <dbReference type="SAM" id="MobiDB-lite"/>
    </source>
</evidence>
<dbReference type="PANTHER" id="PTHR35711:SF1">
    <property type="entry name" value="ECTODERMAL, ISOFORM F"/>
    <property type="match status" value="1"/>
</dbReference>
<reference evidence="2 3" key="1">
    <citation type="journal article" date="2013" name="Curr. Biol.">
        <title>The Genome of the Foraminiferan Reticulomyxa filosa.</title>
        <authorList>
            <person name="Glockner G."/>
            <person name="Hulsmann N."/>
            <person name="Schleicher M."/>
            <person name="Noegel A.A."/>
            <person name="Eichinger L."/>
            <person name="Gallinger C."/>
            <person name="Pawlowski J."/>
            <person name="Sierra R."/>
            <person name="Euteneuer U."/>
            <person name="Pillet L."/>
            <person name="Moustafa A."/>
            <person name="Platzer M."/>
            <person name="Groth M."/>
            <person name="Szafranski K."/>
            <person name="Schliwa M."/>
        </authorList>
    </citation>
    <scope>NUCLEOTIDE SEQUENCE [LARGE SCALE GENOMIC DNA]</scope>
</reference>
<gene>
    <name evidence="2" type="ORF">RFI_17573</name>
</gene>
<proteinExistence type="predicted"/>
<feature type="compositionally biased region" description="Basic and acidic residues" evidence="1">
    <location>
        <begin position="251"/>
        <end position="263"/>
    </location>
</feature>
<protein>
    <submittedName>
        <fullName evidence="2">Uncharacterized protein</fullName>
    </submittedName>
</protein>
<comment type="caution">
    <text evidence="2">The sequence shown here is derived from an EMBL/GenBank/DDBJ whole genome shotgun (WGS) entry which is preliminary data.</text>
</comment>
<organism evidence="2 3">
    <name type="scientific">Reticulomyxa filosa</name>
    <dbReference type="NCBI Taxonomy" id="46433"/>
    <lineage>
        <taxon>Eukaryota</taxon>
        <taxon>Sar</taxon>
        <taxon>Rhizaria</taxon>
        <taxon>Retaria</taxon>
        <taxon>Foraminifera</taxon>
        <taxon>Monothalamids</taxon>
        <taxon>Reticulomyxidae</taxon>
        <taxon>Reticulomyxa</taxon>
    </lineage>
</organism>
<name>X6N045_RETFI</name>
<dbReference type="Proteomes" id="UP000023152">
    <property type="component" value="Unassembled WGS sequence"/>
</dbReference>
<sequence>MRWSASAIRPLFGEQVSWAHSNSIAHFSNPSLDFINIRSDMPMITDRLLVNIFVLHKRDEMWIGLVDNATYHEAHDLESSSNGLFYYGARESKIGRHISSNKRRSMRRGKWCLFVHVKQLLEEKKKNNNSQTISDSILARSNSGFHHEDVSSGVLSSPTEFNTRNSRSGRLGRFSATKERSEDGDEDDDENGDEEQRNDDDNEEQTNRDEGDGIDDNDDDDDDDDDESDEENEDDEDDDDEEEEEEDDDNENNKEGFEDDKNHYSTRSGSNDESGSIQRKGSTVCKDIPYYGGGDWISIWIDRSKRPAIRWYKNGVLVAKRNEIPKTKSRSTTQEWDGIFNVCGVLDLDDDALFIEEVLIQDTNRFRMPLLCSNKHGLIHTNAAHFKKRNFAHKQVQLLLQGTNKTPPKTSSTSSSSSSFRKPFNRSFLF</sequence>
<feature type="compositionally biased region" description="Acidic residues" evidence="1">
    <location>
        <begin position="212"/>
        <end position="250"/>
    </location>
</feature>
<feature type="compositionally biased region" description="Acidic residues" evidence="1">
    <location>
        <begin position="182"/>
        <end position="204"/>
    </location>
</feature>
<feature type="region of interest" description="Disordered" evidence="1">
    <location>
        <begin position="402"/>
        <end position="430"/>
    </location>
</feature>
<dbReference type="AlphaFoldDB" id="X6N045"/>
<feature type="compositionally biased region" description="Polar residues" evidence="1">
    <location>
        <begin position="153"/>
        <end position="168"/>
    </location>
</feature>
<dbReference type="PANTHER" id="PTHR35711">
    <property type="entry name" value="EXPRESSED PROTEIN"/>
    <property type="match status" value="1"/>
</dbReference>